<feature type="transmembrane region" description="Helical" evidence="7">
    <location>
        <begin position="214"/>
        <end position="240"/>
    </location>
</feature>
<feature type="transmembrane region" description="Helical" evidence="7">
    <location>
        <begin position="677"/>
        <end position="701"/>
    </location>
</feature>
<feature type="transmembrane region" description="Helical" evidence="7">
    <location>
        <begin position="88"/>
        <end position="111"/>
    </location>
</feature>
<evidence type="ECO:0000256" key="1">
    <source>
        <dbReference type="ARBA" id="ARBA00004141"/>
    </source>
</evidence>
<keyword evidence="9" id="KW-1185">Reference proteome</keyword>
<evidence type="ECO:0000313" key="8">
    <source>
        <dbReference type="EMBL" id="GAV99537.1"/>
    </source>
</evidence>
<feature type="transmembrane region" description="Helical" evidence="7">
    <location>
        <begin position="707"/>
        <end position="732"/>
    </location>
</feature>
<keyword evidence="5 7" id="KW-0472">Membrane</keyword>
<dbReference type="EMBL" id="BDGU01000015">
    <property type="protein sequence ID" value="GAV99537.1"/>
    <property type="molecule type" value="Genomic_DNA"/>
</dbReference>
<comment type="subcellular location">
    <subcellularLocation>
        <location evidence="1">Membrane</location>
        <topology evidence="1">Multi-pass membrane protein</topology>
    </subcellularLocation>
</comment>
<feature type="transmembrane region" description="Helical" evidence="7">
    <location>
        <begin position="369"/>
        <end position="391"/>
    </location>
</feature>
<name>A0A1Q3DX05_LENED</name>
<reference evidence="8 9" key="2">
    <citation type="submission" date="2017-02" db="EMBL/GenBank/DDBJ databases">
        <title>A genome survey and senescence transcriptome analysis in Lentinula edodes.</title>
        <authorList>
            <person name="Sakamoto Y."/>
            <person name="Nakade K."/>
            <person name="Sato S."/>
            <person name="Yoshida Y."/>
            <person name="Miyazaki K."/>
            <person name="Natsume S."/>
            <person name="Konno N."/>
        </authorList>
    </citation>
    <scope>NUCLEOTIDE SEQUENCE [LARGE SCALE GENOMIC DNA]</scope>
    <source>
        <strain evidence="8 9">NBRC 111202</strain>
    </source>
</reference>
<dbReference type="PANTHER" id="PTHR46154">
    <property type="match status" value="1"/>
</dbReference>
<keyword evidence="3 7" id="KW-0812">Transmembrane</keyword>
<feature type="transmembrane region" description="Helical" evidence="7">
    <location>
        <begin position="476"/>
        <end position="496"/>
    </location>
</feature>
<reference evidence="8 9" key="1">
    <citation type="submission" date="2016-08" db="EMBL/GenBank/DDBJ databases">
        <authorList>
            <consortium name="Lentinula edodes genome sequencing consortium"/>
            <person name="Sakamoto Y."/>
            <person name="Nakade K."/>
            <person name="Sato S."/>
            <person name="Yoshida Y."/>
            <person name="Miyazaki K."/>
            <person name="Natsume S."/>
            <person name="Konno N."/>
        </authorList>
    </citation>
    <scope>NUCLEOTIDE SEQUENCE [LARGE SCALE GENOMIC DNA]</scope>
    <source>
        <strain evidence="8 9">NBRC 111202</strain>
    </source>
</reference>
<proteinExistence type="inferred from homology"/>
<dbReference type="InterPro" id="IPR031155">
    <property type="entry name" value="DUR"/>
</dbReference>
<dbReference type="PROSITE" id="PS50283">
    <property type="entry name" value="NA_SOLUT_SYMP_3"/>
    <property type="match status" value="1"/>
</dbReference>
<dbReference type="GO" id="GO:0005886">
    <property type="term" value="C:plasma membrane"/>
    <property type="evidence" value="ECO:0007669"/>
    <property type="project" value="TreeGrafter"/>
</dbReference>
<evidence type="ECO:0000256" key="5">
    <source>
        <dbReference type="ARBA" id="ARBA00023136"/>
    </source>
</evidence>
<comment type="similarity">
    <text evidence="2 6">Belongs to the sodium:solute symporter (SSF) (TC 2.A.21) family.</text>
</comment>
<dbReference type="InterPro" id="IPR038377">
    <property type="entry name" value="Na/Glc_symporter_sf"/>
</dbReference>
<feature type="transmembrane region" description="Helical" evidence="7">
    <location>
        <begin position="531"/>
        <end position="550"/>
    </location>
</feature>
<dbReference type="STRING" id="5353.A0A1Q3DX05"/>
<dbReference type="InterPro" id="IPR001734">
    <property type="entry name" value="Na/solute_symporter"/>
</dbReference>
<evidence type="ECO:0000313" key="9">
    <source>
        <dbReference type="Proteomes" id="UP000188533"/>
    </source>
</evidence>
<feature type="transmembrane region" description="Helical" evidence="7">
    <location>
        <begin position="570"/>
        <end position="590"/>
    </location>
</feature>
<dbReference type="NCBIfam" id="TIGR00813">
    <property type="entry name" value="sss"/>
    <property type="match status" value="1"/>
</dbReference>
<feature type="transmembrane region" description="Helical" evidence="7">
    <location>
        <begin position="277"/>
        <end position="297"/>
    </location>
</feature>
<protein>
    <submittedName>
        <fullName evidence="8">Urea transporter</fullName>
    </submittedName>
</protein>
<evidence type="ECO:0000256" key="4">
    <source>
        <dbReference type="ARBA" id="ARBA00022989"/>
    </source>
</evidence>
<feature type="transmembrane region" description="Helical" evidence="7">
    <location>
        <begin position="246"/>
        <end position="265"/>
    </location>
</feature>
<dbReference type="Pfam" id="PF00474">
    <property type="entry name" value="SSF"/>
    <property type="match status" value="1"/>
</dbReference>
<feature type="transmembrane region" description="Helical" evidence="7">
    <location>
        <begin position="502"/>
        <end position="524"/>
    </location>
</feature>
<organism evidence="8 9">
    <name type="scientific">Lentinula edodes</name>
    <name type="common">Shiitake mushroom</name>
    <name type="synonym">Lentinus edodes</name>
    <dbReference type="NCBI Taxonomy" id="5353"/>
    <lineage>
        <taxon>Eukaryota</taxon>
        <taxon>Fungi</taxon>
        <taxon>Dikarya</taxon>
        <taxon>Basidiomycota</taxon>
        <taxon>Agaricomycotina</taxon>
        <taxon>Agaricomycetes</taxon>
        <taxon>Agaricomycetidae</taxon>
        <taxon>Agaricales</taxon>
        <taxon>Marasmiineae</taxon>
        <taxon>Omphalotaceae</taxon>
        <taxon>Lentinula</taxon>
    </lineage>
</organism>
<comment type="caution">
    <text evidence="8">The sequence shown here is derived from an EMBL/GenBank/DDBJ whole genome shotgun (WGS) entry which is preliminary data.</text>
</comment>
<dbReference type="PANTHER" id="PTHR46154:SF2">
    <property type="entry name" value="SOLUTE SYMPORTER FAMILY TRANSPORTER (AFU_ORTHOLOGUE AFUA_6G03200)"/>
    <property type="match status" value="1"/>
</dbReference>
<evidence type="ECO:0000256" key="6">
    <source>
        <dbReference type="RuleBase" id="RU362091"/>
    </source>
</evidence>
<dbReference type="Proteomes" id="UP000188533">
    <property type="component" value="Unassembled WGS sequence"/>
</dbReference>
<dbReference type="Gene3D" id="1.20.1730.10">
    <property type="entry name" value="Sodium/glucose cotransporter"/>
    <property type="match status" value="1"/>
</dbReference>
<dbReference type="AlphaFoldDB" id="A0A1Q3DX05"/>
<dbReference type="GO" id="GO:0015204">
    <property type="term" value="F:urea transmembrane transporter activity"/>
    <property type="evidence" value="ECO:0007669"/>
    <property type="project" value="InterPro"/>
</dbReference>
<gene>
    <name evidence="8" type="ORF">LENED_000999</name>
</gene>
<evidence type="ECO:0000256" key="2">
    <source>
        <dbReference type="ARBA" id="ARBA00006434"/>
    </source>
</evidence>
<dbReference type="CDD" id="cd11476">
    <property type="entry name" value="SLC5sbd_DUR3"/>
    <property type="match status" value="1"/>
</dbReference>
<feature type="transmembrane region" description="Helical" evidence="7">
    <location>
        <begin position="168"/>
        <end position="185"/>
    </location>
</feature>
<feature type="transmembrane region" description="Helical" evidence="7">
    <location>
        <begin position="332"/>
        <end position="349"/>
    </location>
</feature>
<evidence type="ECO:0000256" key="7">
    <source>
        <dbReference type="SAM" id="Phobius"/>
    </source>
</evidence>
<sequence length="750" mass="80783">MCPPITELLKYSQVPQAQGSSTLDESSEPLPGPSTCAFKHILLRIAFPKRYPIGNNFQAKRNSRPTKFKLLEIVLYTPLDNPPPLPQAVGYAVVLGLGIVFALAMNVTTWIQARFSKYKPNSASEFSAASRSLKTGLVVAGIVSSWTWSLTLLQSATQSYEMGVSGGWWYAVGGTLQIAIFSVIASKVKMNANRATTFPEVAYARFGTAGHLSFLWCGLICNAIVSSCILLGGGAVVSTLTGMNEYAALFLIPMGVAVYVATGGLRATFISDATHTFFLLAILLYFCFEVFCVSDIIGSPRKLSELLEAVAKTTPVDGNYQGSYLTFRSRPGAIFAVQSIITGFGLVMCDQGYWSRAIASNPATTARAYFLGGFAWFSIPFACGTALGLTARALETQPDFPVLSSTDVSAGLAAVEAVNYVLGTAGSVLMLLLIFLSVTSALSGEMIATSTLLSYDIYRHYFRPRATSKQIVGTSRIFIVFWGVFAGSLASVFKSAGITLGWLFYFLGVATASGVFPIALTFLWKDLNREGAVAGSILGMFLALIVWLATARAVGGEITVDTLSNQWASFAGGATAIISGGVLSVSLSLLRPANFDWEKTRNLTVVKEVEPEEDRDGSSLSSNGVPSSVVADVLEVEKKSDSLIVDVDSLPRSTNDTVGILDAKLDMTALEKTFKRYTFIFGFLALIITIIIPVPLGAAPYVFSPRFFAGTVGFMFIWLLFAAFLVVILPILESRHALWKIILQVVKHKY</sequence>
<accession>A0A1Q3DX05</accession>
<keyword evidence="4 7" id="KW-1133">Transmembrane helix</keyword>
<evidence type="ECO:0000256" key="3">
    <source>
        <dbReference type="ARBA" id="ARBA00022692"/>
    </source>
</evidence>
<feature type="transmembrane region" description="Helical" evidence="7">
    <location>
        <begin position="132"/>
        <end position="148"/>
    </location>
</feature>
<feature type="transmembrane region" description="Helical" evidence="7">
    <location>
        <begin position="428"/>
        <end position="455"/>
    </location>
</feature>